<evidence type="ECO:0000256" key="1">
    <source>
        <dbReference type="ARBA" id="ARBA00022441"/>
    </source>
</evidence>
<dbReference type="PANTHER" id="PTHR46093:SF18">
    <property type="entry name" value="FIBRONECTIN TYPE-III DOMAIN-CONTAINING PROTEIN"/>
    <property type="match status" value="1"/>
</dbReference>
<dbReference type="PANTHER" id="PTHR46093">
    <property type="entry name" value="ACYL-COA-BINDING DOMAIN-CONTAINING PROTEIN 5"/>
    <property type="match status" value="1"/>
</dbReference>
<keyword evidence="3" id="KW-0472">Membrane</keyword>
<gene>
    <name evidence="4" type="ORF">VTL71DRAFT_5644</name>
</gene>
<dbReference type="InterPro" id="IPR011043">
    <property type="entry name" value="Gal_Oxase/kelch_b-propeller"/>
</dbReference>
<dbReference type="Proteomes" id="UP001595075">
    <property type="component" value="Unassembled WGS sequence"/>
</dbReference>
<proteinExistence type="predicted"/>
<dbReference type="Gene3D" id="2.120.10.80">
    <property type="entry name" value="Kelch-type beta propeller"/>
    <property type="match status" value="1"/>
</dbReference>
<organism evidence="4 5">
    <name type="scientific">Oculimacula yallundae</name>
    <dbReference type="NCBI Taxonomy" id="86028"/>
    <lineage>
        <taxon>Eukaryota</taxon>
        <taxon>Fungi</taxon>
        <taxon>Dikarya</taxon>
        <taxon>Ascomycota</taxon>
        <taxon>Pezizomycotina</taxon>
        <taxon>Leotiomycetes</taxon>
        <taxon>Helotiales</taxon>
        <taxon>Ploettnerulaceae</taxon>
        <taxon>Oculimacula</taxon>
    </lineage>
</organism>
<keyword evidence="5" id="KW-1185">Reference proteome</keyword>
<dbReference type="InterPro" id="IPR015915">
    <property type="entry name" value="Kelch-typ_b-propeller"/>
</dbReference>
<reference evidence="4 5" key="1">
    <citation type="journal article" date="2024" name="Commun. Biol.">
        <title>Comparative genomic analysis of thermophilic fungi reveals convergent evolutionary adaptations and gene losses.</title>
        <authorList>
            <person name="Steindorff A.S."/>
            <person name="Aguilar-Pontes M.V."/>
            <person name="Robinson A.J."/>
            <person name="Andreopoulos B."/>
            <person name="LaButti K."/>
            <person name="Kuo A."/>
            <person name="Mondo S."/>
            <person name="Riley R."/>
            <person name="Otillar R."/>
            <person name="Haridas S."/>
            <person name="Lipzen A."/>
            <person name="Grimwood J."/>
            <person name="Schmutz J."/>
            <person name="Clum A."/>
            <person name="Reid I.D."/>
            <person name="Moisan M.C."/>
            <person name="Butler G."/>
            <person name="Nguyen T.T.M."/>
            <person name="Dewar K."/>
            <person name="Conant G."/>
            <person name="Drula E."/>
            <person name="Henrissat B."/>
            <person name="Hansel C."/>
            <person name="Singer S."/>
            <person name="Hutchinson M.I."/>
            <person name="de Vries R.P."/>
            <person name="Natvig D.O."/>
            <person name="Powell A.J."/>
            <person name="Tsang A."/>
            <person name="Grigoriev I.V."/>
        </authorList>
    </citation>
    <scope>NUCLEOTIDE SEQUENCE [LARGE SCALE GENOMIC DNA]</scope>
    <source>
        <strain evidence="4 5">CBS 494.80</strain>
    </source>
</reference>
<keyword evidence="2" id="KW-0677">Repeat</keyword>
<accession>A0ABR4BY78</accession>
<evidence type="ECO:0008006" key="6">
    <source>
        <dbReference type="Google" id="ProtNLM"/>
    </source>
</evidence>
<keyword evidence="3" id="KW-0812">Transmembrane</keyword>
<dbReference type="EMBL" id="JAZHXI010000016">
    <property type="protein sequence ID" value="KAL2062572.1"/>
    <property type="molecule type" value="Genomic_DNA"/>
</dbReference>
<name>A0ABR4BY78_9HELO</name>
<protein>
    <recommendedName>
        <fullName evidence="6">Kelch repeat protein</fullName>
    </recommendedName>
</protein>
<evidence type="ECO:0000313" key="4">
    <source>
        <dbReference type="EMBL" id="KAL2062572.1"/>
    </source>
</evidence>
<keyword evidence="3" id="KW-1133">Transmembrane helix</keyword>
<keyword evidence="1" id="KW-0880">Kelch repeat</keyword>
<evidence type="ECO:0000313" key="5">
    <source>
        <dbReference type="Proteomes" id="UP001595075"/>
    </source>
</evidence>
<feature type="transmembrane region" description="Helical" evidence="3">
    <location>
        <begin position="20"/>
        <end position="42"/>
    </location>
</feature>
<comment type="caution">
    <text evidence="4">The sequence shown here is derived from an EMBL/GenBank/DDBJ whole genome shotgun (WGS) entry which is preliminary data.</text>
</comment>
<evidence type="ECO:0000256" key="3">
    <source>
        <dbReference type="SAM" id="Phobius"/>
    </source>
</evidence>
<evidence type="ECO:0000256" key="2">
    <source>
        <dbReference type="ARBA" id="ARBA00022737"/>
    </source>
</evidence>
<sequence length="457" mass="51125">MLQCRPSAASRGGSRNREYIRNWVSAWLIKMLFIYIVGCLFFRRVASSALWLPAGFRTWRWQSSIVVDSFLYISGGEIQHLSPAGILGPIYNNATYAMDLSSSWTVFTSPPPKKVNVYRGEEYGKVDWSGRPTVWSFPPDNATSDWSLRYRKGDTSSFGQMTSKAKGMTARSPKAFFHLGGFANTNSDTVFPPDGIEYAQSGLLTFQNEGEVWTKDTLLTSQPSFMLNGEAQFVPLFAEEGVIVFIGGDRRTKQLYVAGGSMVGRNTITLYDVGSKTFYEQKTRGPIPLQRNFFCSGGTSGADNRTWEIIVYGGVQGAYSTFTDSLAQEDLGIVHILFLPSCTWTSFANKNKNPFGRFGHGCSIIGSRQMLSVGGLRANSSDLDTFENDMKIFDMSTLEWKNTFDTNAKHGGSIERDGLCRVCSHSRVNRKLEVIPWHLVHVKHDVVMYEKCGMPYF</sequence>
<dbReference type="SUPFAM" id="SSF50965">
    <property type="entry name" value="Galactose oxidase, central domain"/>
    <property type="match status" value="1"/>
</dbReference>